<dbReference type="GeneID" id="87951723"/>
<evidence type="ECO:0000313" key="3">
    <source>
        <dbReference type="Proteomes" id="UP001322277"/>
    </source>
</evidence>
<dbReference type="AlphaFoldDB" id="A0AAX4J3Q1"/>
<evidence type="ECO:0000256" key="1">
    <source>
        <dbReference type="SAM" id="MobiDB-lite"/>
    </source>
</evidence>
<dbReference type="SUPFAM" id="SSF52777">
    <property type="entry name" value="CoA-dependent acyltransferases"/>
    <property type="match status" value="1"/>
</dbReference>
<evidence type="ECO:0000313" key="2">
    <source>
        <dbReference type="EMBL" id="WQF90209.1"/>
    </source>
</evidence>
<dbReference type="KEGG" id="cdet:87951723"/>
<accession>A0AAX4J3Q1</accession>
<dbReference type="Proteomes" id="UP001322277">
    <property type="component" value="Chromosome 11"/>
</dbReference>
<protein>
    <submittedName>
        <fullName evidence="2">Uncharacterized protein</fullName>
    </submittedName>
</protein>
<proteinExistence type="predicted"/>
<reference evidence="3" key="1">
    <citation type="journal article" date="2023" name="bioRxiv">
        <title>Complete genome of the Medicago anthracnose fungus, Colletotrichum destructivum, reveals a mini-chromosome-like region within a core chromosome.</title>
        <authorList>
            <person name="Lapalu N."/>
            <person name="Simon A."/>
            <person name="Lu A."/>
            <person name="Plaumann P.-L."/>
            <person name="Amselem J."/>
            <person name="Pigne S."/>
            <person name="Auger A."/>
            <person name="Koch C."/>
            <person name="Dallery J.-F."/>
            <person name="O'Connell R.J."/>
        </authorList>
    </citation>
    <scope>NUCLEOTIDE SEQUENCE [LARGE SCALE GENOMIC DNA]</scope>
    <source>
        <strain evidence="3">CBS 520.97</strain>
    </source>
</reference>
<name>A0AAX4J3Q1_9PEZI</name>
<organism evidence="2 3">
    <name type="scientific">Colletotrichum destructivum</name>
    <dbReference type="NCBI Taxonomy" id="34406"/>
    <lineage>
        <taxon>Eukaryota</taxon>
        <taxon>Fungi</taxon>
        <taxon>Dikarya</taxon>
        <taxon>Ascomycota</taxon>
        <taxon>Pezizomycotina</taxon>
        <taxon>Sordariomycetes</taxon>
        <taxon>Hypocreomycetidae</taxon>
        <taxon>Glomerellales</taxon>
        <taxon>Glomerellaceae</taxon>
        <taxon>Colletotrichum</taxon>
        <taxon>Colletotrichum destructivum species complex</taxon>
    </lineage>
</organism>
<dbReference type="RefSeq" id="XP_062787430.1">
    <property type="nucleotide sequence ID" value="XM_062931379.1"/>
</dbReference>
<gene>
    <name evidence="2" type="ORF">CDEST_15223</name>
</gene>
<keyword evidence="3" id="KW-1185">Reference proteome</keyword>
<sequence length="197" mass="22179">MDFFEIGDGSTTQNFLDKVGQLYDGKQLAAPPQYSNFDARQRSDVQSGQMDADPNRASIQDVSTMGFFAILLPVRLAPFEPAQTLADELEAVKERLRQAMQHARVPYAVEQGRLGLVSSSADLSHASLFQVVFDYRQKLLRILDGWVLFQHTELPFTICTPQPEYALRVRVAIVPRAGNVVAPLDLRFARATRRRLE</sequence>
<feature type="region of interest" description="Disordered" evidence="1">
    <location>
        <begin position="33"/>
        <end position="55"/>
    </location>
</feature>
<feature type="compositionally biased region" description="Polar residues" evidence="1">
    <location>
        <begin position="33"/>
        <end position="49"/>
    </location>
</feature>
<dbReference type="Gene3D" id="3.30.559.30">
    <property type="entry name" value="Nonribosomal peptide synthetase, condensation domain"/>
    <property type="match status" value="1"/>
</dbReference>
<dbReference type="EMBL" id="CP137315">
    <property type="protein sequence ID" value="WQF90209.1"/>
    <property type="molecule type" value="Genomic_DNA"/>
</dbReference>